<dbReference type="Gramene" id="KQL01956">
    <property type="protein sequence ID" value="KQL01956"/>
    <property type="gene ID" value="SETIT_014835mg"/>
</dbReference>
<evidence type="ECO:0000313" key="2">
    <source>
        <dbReference type="Proteomes" id="UP000004995"/>
    </source>
</evidence>
<keyword evidence="2" id="KW-1185">Reference proteome</keyword>
<dbReference type="AlphaFoldDB" id="K3YKR6"/>
<sequence length="53" mass="5764">MNIKTVWNAAAKNCSCSIHGMGDISAFALLSKYTSGWAKIDVIQTETIVHLHS</sequence>
<dbReference type="Proteomes" id="UP000004995">
    <property type="component" value="Unassembled WGS sequence"/>
</dbReference>
<accession>K3YKR6</accession>
<name>K3YKR6_SETIT</name>
<organism evidence="1 2">
    <name type="scientific">Setaria italica</name>
    <name type="common">Foxtail millet</name>
    <name type="synonym">Panicum italicum</name>
    <dbReference type="NCBI Taxonomy" id="4555"/>
    <lineage>
        <taxon>Eukaryota</taxon>
        <taxon>Viridiplantae</taxon>
        <taxon>Streptophyta</taxon>
        <taxon>Embryophyta</taxon>
        <taxon>Tracheophyta</taxon>
        <taxon>Spermatophyta</taxon>
        <taxon>Magnoliopsida</taxon>
        <taxon>Liliopsida</taxon>
        <taxon>Poales</taxon>
        <taxon>Poaceae</taxon>
        <taxon>PACMAD clade</taxon>
        <taxon>Panicoideae</taxon>
        <taxon>Panicodae</taxon>
        <taxon>Paniceae</taxon>
        <taxon>Cenchrinae</taxon>
        <taxon>Setaria</taxon>
    </lineage>
</organism>
<dbReference type="InParanoid" id="K3YKR6"/>
<proteinExistence type="predicted"/>
<protein>
    <submittedName>
        <fullName evidence="1">Uncharacterized protein</fullName>
    </submittedName>
</protein>
<evidence type="ECO:0000313" key="1">
    <source>
        <dbReference type="EnsemblPlants" id="KQL01956"/>
    </source>
</evidence>
<dbReference type="EnsemblPlants" id="KQL01956">
    <property type="protein sequence ID" value="KQL01956"/>
    <property type="gene ID" value="SETIT_014835mg"/>
</dbReference>
<dbReference type="HOGENOM" id="CLU_3072291_0_0_1"/>
<dbReference type="EMBL" id="AGNK02003882">
    <property type="status" value="NOT_ANNOTATED_CDS"/>
    <property type="molecule type" value="Genomic_DNA"/>
</dbReference>
<reference evidence="2" key="1">
    <citation type="journal article" date="2012" name="Nat. Biotechnol.">
        <title>Reference genome sequence of the model plant Setaria.</title>
        <authorList>
            <person name="Bennetzen J.L."/>
            <person name="Schmutz J."/>
            <person name="Wang H."/>
            <person name="Percifield R."/>
            <person name="Hawkins J."/>
            <person name="Pontaroli A.C."/>
            <person name="Estep M."/>
            <person name="Feng L."/>
            <person name="Vaughn J.N."/>
            <person name="Grimwood J."/>
            <person name="Jenkins J."/>
            <person name="Barry K."/>
            <person name="Lindquist E."/>
            <person name="Hellsten U."/>
            <person name="Deshpande S."/>
            <person name="Wang X."/>
            <person name="Wu X."/>
            <person name="Mitros T."/>
            <person name="Triplett J."/>
            <person name="Yang X."/>
            <person name="Ye C.Y."/>
            <person name="Mauro-Herrera M."/>
            <person name="Wang L."/>
            <person name="Li P."/>
            <person name="Sharma M."/>
            <person name="Sharma R."/>
            <person name="Ronald P.C."/>
            <person name="Panaud O."/>
            <person name="Kellogg E.A."/>
            <person name="Brutnell T.P."/>
            <person name="Doust A.N."/>
            <person name="Tuskan G.A."/>
            <person name="Rokhsar D."/>
            <person name="Devos K.M."/>
        </authorList>
    </citation>
    <scope>NUCLEOTIDE SEQUENCE [LARGE SCALE GENOMIC DNA]</scope>
    <source>
        <strain evidence="2">cv. Yugu1</strain>
    </source>
</reference>
<reference evidence="1" key="2">
    <citation type="submission" date="2018-08" db="UniProtKB">
        <authorList>
            <consortium name="EnsemblPlants"/>
        </authorList>
    </citation>
    <scope>IDENTIFICATION</scope>
    <source>
        <strain evidence="1">Yugu1</strain>
    </source>
</reference>